<sequence length="739" mass="79459">MVMHARAAARRLPLNRLAAAVTLAIPLLAQAAGADDPAEAPIQQVQISATRLGETTEGTGSYTTGKDRTAVPLTLSLRETPQSVTVVTQQRIEDQGLFTVTDVVNNVTGVSVNQYETSRAGFTARGFDIDNLQIDGVPTTWEQSWSAGEVLGSLALYDRVDVVRGATGLMTGAGNPSAAINLVRKHATGKTLAGTVEVGIGRWNQRRLLGDVTTPLTRDGSVRARFVGEYTDGDSWVSLLSNRNKTAYATIDADLGRSTLLQVGISRQETQANGPMWGGLPYWHTDGSKTDWDVSKTSAAGWTRWPTSYNSAFVNLEHGFANGWKIKATASRGDRRSDSYLLYLSGVPDRATGEGLGAFAGSYATRTKQDNAGVHASGPFELAGRTHEAAFGVLHQKQTFVSDSRAADFGTGAGMPAVGDFNAWTGTAYPQPAWGAPTFYESSATKQDALYGVARFSLADPLTLIVGARVTDYAKTGRGLYTAAYDIRHDHEVTPYAGLVYDIDRTYSVYASYTDIFQPQNLKDIGGNMLDPIVGKSYEAGVKAEFLDGRLNGSFAVFRAKQNNLGQEAGLVDRDGSGPLAPETYYRAAAGATSEGIEFDASGELAKGWNVTAGYTQYRAKDAAGADVNSVYPRRLFRVFTTYRLPDAWSALSVGGGVNWEGRTYTVDPNAPAGTNGLIEQSPFSVVNLMARYEITRQLSAQLNVNNAFDRKHFGMFSAYGAITYAAPRSTTLTLKYAF</sequence>
<keyword evidence="1" id="KW-0675">Receptor</keyword>
<evidence type="ECO:0000313" key="2">
    <source>
        <dbReference type="Proteomes" id="UP001168096"/>
    </source>
</evidence>
<reference evidence="1" key="1">
    <citation type="submission" date="2024-11" db="EMBL/GenBank/DDBJ databases">
        <title>Description of Massilia orientalis sp. nov., isolated from rhizosphere soil of Ageratina adenophora.</title>
        <authorList>
            <person name="Wang Y."/>
        </authorList>
    </citation>
    <scope>NUCLEOTIDE SEQUENCE</scope>
    <source>
        <strain evidence="1">YIM B02787</strain>
    </source>
</reference>
<comment type="caution">
    <text evidence="1">The sequence shown here is derived from an EMBL/GenBank/DDBJ whole genome shotgun (WGS) entry which is preliminary data.</text>
</comment>
<gene>
    <name evidence="1" type="ORF">QPK29_027255</name>
</gene>
<organism evidence="1 2">
    <name type="scientific">Massilia orientalis</name>
    <dbReference type="NCBI Taxonomy" id="3050128"/>
    <lineage>
        <taxon>Bacteria</taxon>
        <taxon>Pseudomonadati</taxon>
        <taxon>Pseudomonadota</taxon>
        <taxon>Betaproteobacteria</taxon>
        <taxon>Burkholderiales</taxon>
        <taxon>Oxalobacteraceae</taxon>
        <taxon>Telluria group</taxon>
        <taxon>Massilia</taxon>
    </lineage>
</organism>
<evidence type="ECO:0000313" key="1">
    <source>
        <dbReference type="EMBL" id="MFJ1471435.1"/>
    </source>
</evidence>
<name>A0ACC7MIU4_9BURK</name>
<proteinExistence type="predicted"/>
<dbReference type="Proteomes" id="UP001168096">
    <property type="component" value="Unassembled WGS sequence"/>
</dbReference>
<keyword evidence="2" id="KW-1185">Reference proteome</keyword>
<accession>A0ACC7MIU4</accession>
<dbReference type="EMBL" id="JASNRB020000022">
    <property type="protein sequence ID" value="MFJ1471435.1"/>
    <property type="molecule type" value="Genomic_DNA"/>
</dbReference>
<protein>
    <submittedName>
        <fullName evidence="1">TonB-dependent siderophore receptor</fullName>
    </submittedName>
</protein>